<sequence>MSVPRWLRTAGLVLAAFAGGAVTSQAVHARNQSSSPYDPFDQLSWVLVLVENHYVDPAQRNKIVEGAIKGMVAELDPHSAYMTPQEYALFQSDTEGKFGGIGVEVDFRDERVMVLAPMEGSPAARAGMKPGDEIVAIEGKPVRGERLEKIIGLMRGPAGSRVRITLRRQGVSEAIQLDLAREEIHVASVVGKRLDSDVAYLKLRQFQAGTHDELLRVTAKLRAESTRPLRGVLLDMRNNPGGLVDEAEAIADEMLDAGVIYTTRHRGKVIDEVKANSGGALAGLPIVTLVNEYSASSSELVAGALQDNRRASVIGSSTFGKGSVQTIFDLPGGAGMRLTTMRYYTPSGRSIQAQGIQPDVRVEASRPLQPGEVVRESDLDGHLSAEAGGGTANTNVARGPIVRATADDTGPARDVPADPTKGSDFVLATGYKMLIEKLGAAPR</sequence>
<evidence type="ECO:0000256" key="7">
    <source>
        <dbReference type="SAM" id="SignalP"/>
    </source>
</evidence>
<dbReference type="PANTHER" id="PTHR32060">
    <property type="entry name" value="TAIL-SPECIFIC PROTEASE"/>
    <property type="match status" value="1"/>
</dbReference>
<protein>
    <submittedName>
        <fullName evidence="9">S41 family peptidase</fullName>
    </submittedName>
</protein>
<dbReference type="GO" id="GO:0007165">
    <property type="term" value="P:signal transduction"/>
    <property type="evidence" value="ECO:0007669"/>
    <property type="project" value="TreeGrafter"/>
</dbReference>
<keyword evidence="10" id="KW-1185">Reference proteome</keyword>
<dbReference type="CDD" id="cd06782">
    <property type="entry name" value="cpPDZ_CPP-like"/>
    <property type="match status" value="1"/>
</dbReference>
<dbReference type="FunFam" id="3.30.750.44:FF:000001">
    <property type="entry name" value="S41 family peptidase"/>
    <property type="match status" value="1"/>
</dbReference>
<evidence type="ECO:0000313" key="9">
    <source>
        <dbReference type="EMBL" id="TKD13170.1"/>
    </source>
</evidence>
<name>A0A4U1JM14_9BACT</name>
<feature type="region of interest" description="Disordered" evidence="6">
    <location>
        <begin position="383"/>
        <end position="421"/>
    </location>
</feature>
<dbReference type="GO" id="GO:0006508">
    <property type="term" value="P:proteolysis"/>
    <property type="evidence" value="ECO:0007669"/>
    <property type="project" value="UniProtKB-KW"/>
</dbReference>
<dbReference type="SUPFAM" id="SSF52096">
    <property type="entry name" value="ClpP/crotonase"/>
    <property type="match status" value="1"/>
</dbReference>
<evidence type="ECO:0000256" key="2">
    <source>
        <dbReference type="ARBA" id="ARBA00022670"/>
    </source>
</evidence>
<gene>
    <name evidence="9" type="ORF">E8A74_01035</name>
</gene>
<dbReference type="InterPro" id="IPR029045">
    <property type="entry name" value="ClpP/crotonase-like_dom_sf"/>
</dbReference>
<dbReference type="GO" id="GO:0030288">
    <property type="term" value="C:outer membrane-bounded periplasmic space"/>
    <property type="evidence" value="ECO:0007669"/>
    <property type="project" value="TreeGrafter"/>
</dbReference>
<accession>A0A4U1JM14</accession>
<comment type="similarity">
    <text evidence="1 5">Belongs to the peptidase S41A family.</text>
</comment>
<dbReference type="FunFam" id="2.30.42.10:FF:000063">
    <property type="entry name" value="Peptidase, S41 family"/>
    <property type="match status" value="1"/>
</dbReference>
<dbReference type="CDD" id="cd07560">
    <property type="entry name" value="Peptidase_S41_CPP"/>
    <property type="match status" value="1"/>
</dbReference>
<keyword evidence="3 5" id="KW-0378">Hydrolase</keyword>
<dbReference type="OrthoDB" id="9812068at2"/>
<dbReference type="InterPro" id="IPR004447">
    <property type="entry name" value="Peptidase_S41A"/>
</dbReference>
<dbReference type="Pfam" id="PF17820">
    <property type="entry name" value="PDZ_6"/>
    <property type="match status" value="1"/>
</dbReference>
<dbReference type="GO" id="GO:0004175">
    <property type="term" value="F:endopeptidase activity"/>
    <property type="evidence" value="ECO:0007669"/>
    <property type="project" value="TreeGrafter"/>
</dbReference>
<dbReference type="AlphaFoldDB" id="A0A4U1JM14"/>
<proteinExistence type="inferred from homology"/>
<reference evidence="9 10" key="1">
    <citation type="submission" date="2019-04" db="EMBL/GenBank/DDBJ databases">
        <authorList>
            <person name="Li Y."/>
            <person name="Wang J."/>
        </authorList>
    </citation>
    <scope>NUCLEOTIDE SEQUENCE [LARGE SCALE GENOMIC DNA]</scope>
    <source>
        <strain evidence="9 10">DSM 14668</strain>
    </source>
</reference>
<evidence type="ECO:0000259" key="8">
    <source>
        <dbReference type="PROSITE" id="PS50106"/>
    </source>
</evidence>
<evidence type="ECO:0000256" key="1">
    <source>
        <dbReference type="ARBA" id="ARBA00009179"/>
    </source>
</evidence>
<keyword evidence="4 5" id="KW-0720">Serine protease</keyword>
<dbReference type="NCBIfam" id="TIGR00225">
    <property type="entry name" value="prc"/>
    <property type="match status" value="1"/>
</dbReference>
<dbReference type="Gene3D" id="2.30.42.10">
    <property type="match status" value="1"/>
</dbReference>
<keyword evidence="2 5" id="KW-0645">Protease</keyword>
<dbReference type="Gene3D" id="3.30.750.44">
    <property type="match status" value="1"/>
</dbReference>
<feature type="domain" description="PDZ" evidence="8">
    <location>
        <begin position="87"/>
        <end position="169"/>
    </location>
</feature>
<feature type="chain" id="PRO_5020217217" evidence="7">
    <location>
        <begin position="30"/>
        <end position="443"/>
    </location>
</feature>
<dbReference type="SUPFAM" id="SSF50156">
    <property type="entry name" value="PDZ domain-like"/>
    <property type="match status" value="1"/>
</dbReference>
<dbReference type="Pfam" id="PF03572">
    <property type="entry name" value="Peptidase_S41"/>
    <property type="match status" value="1"/>
</dbReference>
<dbReference type="InterPro" id="IPR001478">
    <property type="entry name" value="PDZ"/>
</dbReference>
<dbReference type="RefSeq" id="WP_136926986.1">
    <property type="nucleotide sequence ID" value="NZ_SSMQ01000001.1"/>
</dbReference>
<keyword evidence="7" id="KW-0732">Signal</keyword>
<dbReference type="InterPro" id="IPR005151">
    <property type="entry name" value="Tail-specific_protease"/>
</dbReference>
<dbReference type="SMART" id="SM00228">
    <property type="entry name" value="PDZ"/>
    <property type="match status" value="1"/>
</dbReference>
<dbReference type="InterPro" id="IPR041489">
    <property type="entry name" value="PDZ_6"/>
</dbReference>
<dbReference type="Proteomes" id="UP000309215">
    <property type="component" value="Unassembled WGS sequence"/>
</dbReference>
<comment type="caution">
    <text evidence="9">The sequence shown here is derived from an EMBL/GenBank/DDBJ whole genome shotgun (WGS) entry which is preliminary data.</text>
</comment>
<dbReference type="Gene3D" id="3.90.226.10">
    <property type="entry name" value="2-enoyl-CoA Hydratase, Chain A, domain 1"/>
    <property type="match status" value="1"/>
</dbReference>
<dbReference type="GO" id="GO:0008236">
    <property type="term" value="F:serine-type peptidase activity"/>
    <property type="evidence" value="ECO:0007669"/>
    <property type="project" value="UniProtKB-KW"/>
</dbReference>
<evidence type="ECO:0000313" key="10">
    <source>
        <dbReference type="Proteomes" id="UP000309215"/>
    </source>
</evidence>
<evidence type="ECO:0000256" key="6">
    <source>
        <dbReference type="SAM" id="MobiDB-lite"/>
    </source>
</evidence>
<evidence type="ECO:0000256" key="3">
    <source>
        <dbReference type="ARBA" id="ARBA00022801"/>
    </source>
</evidence>
<dbReference type="InterPro" id="IPR055210">
    <property type="entry name" value="CtpA/B_N"/>
</dbReference>
<organism evidence="9 10">
    <name type="scientific">Polyangium fumosum</name>
    <dbReference type="NCBI Taxonomy" id="889272"/>
    <lineage>
        <taxon>Bacteria</taxon>
        <taxon>Pseudomonadati</taxon>
        <taxon>Myxococcota</taxon>
        <taxon>Polyangia</taxon>
        <taxon>Polyangiales</taxon>
        <taxon>Polyangiaceae</taxon>
        <taxon>Polyangium</taxon>
    </lineage>
</organism>
<dbReference type="Pfam" id="PF22694">
    <property type="entry name" value="CtpB_N-like"/>
    <property type="match status" value="1"/>
</dbReference>
<feature type="signal peptide" evidence="7">
    <location>
        <begin position="1"/>
        <end position="29"/>
    </location>
</feature>
<evidence type="ECO:0000256" key="4">
    <source>
        <dbReference type="ARBA" id="ARBA00022825"/>
    </source>
</evidence>
<dbReference type="InterPro" id="IPR036034">
    <property type="entry name" value="PDZ_sf"/>
</dbReference>
<dbReference type="PROSITE" id="PS50106">
    <property type="entry name" value="PDZ"/>
    <property type="match status" value="1"/>
</dbReference>
<evidence type="ECO:0000256" key="5">
    <source>
        <dbReference type="RuleBase" id="RU004404"/>
    </source>
</evidence>
<dbReference type="PANTHER" id="PTHR32060:SF30">
    <property type="entry name" value="CARBOXY-TERMINAL PROCESSING PROTEASE CTPA"/>
    <property type="match status" value="1"/>
</dbReference>
<dbReference type="EMBL" id="SSMQ01000001">
    <property type="protein sequence ID" value="TKD13170.1"/>
    <property type="molecule type" value="Genomic_DNA"/>
</dbReference>
<dbReference type="SMART" id="SM00245">
    <property type="entry name" value="TSPc"/>
    <property type="match status" value="1"/>
</dbReference>